<gene>
    <name evidence="1" type="ORF">NCTC11388_01193</name>
</gene>
<dbReference type="EMBL" id="UGYW01000002">
    <property type="protein sequence ID" value="SUJ02920.1"/>
    <property type="molecule type" value="Genomic_DNA"/>
</dbReference>
<organism evidence="1 2">
    <name type="scientific">Sphingobacterium spiritivorum</name>
    <name type="common">Flavobacterium spiritivorum</name>
    <dbReference type="NCBI Taxonomy" id="258"/>
    <lineage>
        <taxon>Bacteria</taxon>
        <taxon>Pseudomonadati</taxon>
        <taxon>Bacteroidota</taxon>
        <taxon>Sphingobacteriia</taxon>
        <taxon>Sphingobacteriales</taxon>
        <taxon>Sphingobacteriaceae</taxon>
        <taxon>Sphingobacterium</taxon>
    </lineage>
</organism>
<dbReference type="RefSeq" id="WP_115169451.1">
    <property type="nucleotide sequence ID" value="NZ_UGYW01000002.1"/>
</dbReference>
<proteinExistence type="predicted"/>
<dbReference type="Proteomes" id="UP000254893">
    <property type="component" value="Unassembled WGS sequence"/>
</dbReference>
<dbReference type="AlphaFoldDB" id="A0A380BKW9"/>
<accession>A0A380BKW9</accession>
<reference evidence="1 2" key="1">
    <citation type="submission" date="2018-06" db="EMBL/GenBank/DDBJ databases">
        <authorList>
            <consortium name="Pathogen Informatics"/>
            <person name="Doyle S."/>
        </authorList>
    </citation>
    <scope>NUCLEOTIDE SEQUENCE [LARGE SCALE GENOMIC DNA]</scope>
    <source>
        <strain evidence="1 2">NCTC11388</strain>
    </source>
</reference>
<name>A0A380BKW9_SPHSI</name>
<protein>
    <submittedName>
        <fullName evidence="1">Uncharacterized protein</fullName>
    </submittedName>
</protein>
<evidence type="ECO:0000313" key="2">
    <source>
        <dbReference type="Proteomes" id="UP000254893"/>
    </source>
</evidence>
<evidence type="ECO:0000313" key="1">
    <source>
        <dbReference type="EMBL" id="SUJ02920.1"/>
    </source>
</evidence>
<sequence>MENKDRVINRVGWVTQMKSTPPLTEEYIQRQYRFFENQVHFLQDNGFTTCTILKAGERATDDSQITVGDLTPLGLKFYLFGIRPWTARYDRNKDKDKAVDDLSFINKKLTDFIKTNGVK</sequence>